<dbReference type="Pfam" id="PF00096">
    <property type="entry name" value="zf-C2H2"/>
    <property type="match status" value="1"/>
</dbReference>
<dbReference type="FunFam" id="3.30.160.60:FF:002343">
    <property type="entry name" value="Zinc finger protein 33A"/>
    <property type="match status" value="1"/>
</dbReference>
<keyword evidence="2 4" id="KW-0863">Zinc-finger</keyword>
<dbReference type="Proteomes" id="UP000886653">
    <property type="component" value="Unassembled WGS sequence"/>
</dbReference>
<reference evidence="6" key="1">
    <citation type="submission" date="2013-11" db="EMBL/GenBank/DDBJ databases">
        <title>Genome sequence of the fusiform rust pathogen reveals effectors for host alternation and coevolution with pine.</title>
        <authorList>
            <consortium name="DOE Joint Genome Institute"/>
            <person name="Smith K."/>
            <person name="Pendleton A."/>
            <person name="Kubisiak T."/>
            <person name="Anderson C."/>
            <person name="Salamov A."/>
            <person name="Aerts A."/>
            <person name="Riley R."/>
            <person name="Clum A."/>
            <person name="Lindquist E."/>
            <person name="Ence D."/>
            <person name="Campbell M."/>
            <person name="Kronenberg Z."/>
            <person name="Feau N."/>
            <person name="Dhillon B."/>
            <person name="Hamelin R."/>
            <person name="Burleigh J."/>
            <person name="Smith J."/>
            <person name="Yandell M."/>
            <person name="Nelson C."/>
            <person name="Grigoriev I."/>
            <person name="Davis J."/>
        </authorList>
    </citation>
    <scope>NUCLEOTIDE SEQUENCE</scope>
    <source>
        <strain evidence="6">G11</strain>
    </source>
</reference>
<evidence type="ECO:0000313" key="6">
    <source>
        <dbReference type="EMBL" id="KAG0147770.1"/>
    </source>
</evidence>
<proteinExistence type="predicted"/>
<dbReference type="InterPro" id="IPR036236">
    <property type="entry name" value="Znf_C2H2_sf"/>
</dbReference>
<protein>
    <recommendedName>
        <fullName evidence="5">C2H2-type domain-containing protein</fullName>
    </recommendedName>
</protein>
<sequence>MFARAFNMETHRKTHIGYRPHGCPKCNKSFSRRHDLHRHLAAVHNDHKKIPLVTSKPVSPESFNTICV</sequence>
<evidence type="ECO:0000313" key="7">
    <source>
        <dbReference type="Proteomes" id="UP000886653"/>
    </source>
</evidence>
<dbReference type="OrthoDB" id="8117402at2759"/>
<evidence type="ECO:0000256" key="1">
    <source>
        <dbReference type="ARBA" id="ARBA00022723"/>
    </source>
</evidence>
<evidence type="ECO:0000259" key="5">
    <source>
        <dbReference type="PROSITE" id="PS50157"/>
    </source>
</evidence>
<keyword evidence="1" id="KW-0479">Metal-binding</keyword>
<dbReference type="InterPro" id="IPR013087">
    <property type="entry name" value="Znf_C2H2_type"/>
</dbReference>
<dbReference type="GO" id="GO:0008270">
    <property type="term" value="F:zinc ion binding"/>
    <property type="evidence" value="ECO:0007669"/>
    <property type="project" value="UniProtKB-KW"/>
</dbReference>
<name>A0A9P6NQM6_9BASI</name>
<dbReference type="PROSITE" id="PS50157">
    <property type="entry name" value="ZINC_FINGER_C2H2_2"/>
    <property type="match status" value="1"/>
</dbReference>
<dbReference type="AlphaFoldDB" id="A0A9P6NQM6"/>
<gene>
    <name evidence="6" type="ORF">CROQUDRAFT_42402</name>
</gene>
<keyword evidence="3" id="KW-0862">Zinc</keyword>
<evidence type="ECO:0000256" key="4">
    <source>
        <dbReference type="PROSITE-ProRule" id="PRU00042"/>
    </source>
</evidence>
<dbReference type="EMBL" id="MU167244">
    <property type="protein sequence ID" value="KAG0147770.1"/>
    <property type="molecule type" value="Genomic_DNA"/>
</dbReference>
<evidence type="ECO:0000256" key="3">
    <source>
        <dbReference type="ARBA" id="ARBA00022833"/>
    </source>
</evidence>
<keyword evidence="7" id="KW-1185">Reference proteome</keyword>
<dbReference type="PROSITE" id="PS00028">
    <property type="entry name" value="ZINC_FINGER_C2H2_1"/>
    <property type="match status" value="1"/>
</dbReference>
<accession>A0A9P6NQM6</accession>
<organism evidence="6 7">
    <name type="scientific">Cronartium quercuum f. sp. fusiforme G11</name>
    <dbReference type="NCBI Taxonomy" id="708437"/>
    <lineage>
        <taxon>Eukaryota</taxon>
        <taxon>Fungi</taxon>
        <taxon>Dikarya</taxon>
        <taxon>Basidiomycota</taxon>
        <taxon>Pucciniomycotina</taxon>
        <taxon>Pucciniomycetes</taxon>
        <taxon>Pucciniales</taxon>
        <taxon>Coleosporiaceae</taxon>
        <taxon>Cronartium</taxon>
    </lineage>
</organism>
<feature type="domain" description="C2H2-type" evidence="5">
    <location>
        <begin position="21"/>
        <end position="49"/>
    </location>
</feature>
<dbReference type="SUPFAM" id="SSF57667">
    <property type="entry name" value="beta-beta-alpha zinc fingers"/>
    <property type="match status" value="1"/>
</dbReference>
<dbReference type="Gene3D" id="3.30.160.60">
    <property type="entry name" value="Classic Zinc Finger"/>
    <property type="match status" value="1"/>
</dbReference>
<evidence type="ECO:0000256" key="2">
    <source>
        <dbReference type="ARBA" id="ARBA00022771"/>
    </source>
</evidence>
<comment type="caution">
    <text evidence="6">The sequence shown here is derived from an EMBL/GenBank/DDBJ whole genome shotgun (WGS) entry which is preliminary data.</text>
</comment>